<accession>A0A1M5Z0M2</accession>
<organism evidence="3 4">
    <name type="scientific">Sporobacter termitidis DSM 10068</name>
    <dbReference type="NCBI Taxonomy" id="1123282"/>
    <lineage>
        <taxon>Bacteria</taxon>
        <taxon>Bacillati</taxon>
        <taxon>Bacillota</taxon>
        <taxon>Clostridia</taxon>
        <taxon>Eubacteriales</taxon>
        <taxon>Oscillospiraceae</taxon>
        <taxon>Sporobacter</taxon>
    </lineage>
</organism>
<dbReference type="Proteomes" id="UP000183995">
    <property type="component" value="Unassembled WGS sequence"/>
</dbReference>
<evidence type="ECO:0000313" key="4">
    <source>
        <dbReference type="Proteomes" id="UP000183995"/>
    </source>
</evidence>
<dbReference type="Gene3D" id="3.10.129.10">
    <property type="entry name" value="Hotdog Thioesterase"/>
    <property type="match status" value="1"/>
</dbReference>
<dbReference type="AlphaFoldDB" id="A0A1M5Z0M2"/>
<dbReference type="RefSeq" id="WP_200796643.1">
    <property type="nucleotide sequence ID" value="NZ_FQXV01000012.1"/>
</dbReference>
<evidence type="ECO:0000259" key="2">
    <source>
        <dbReference type="Pfam" id="PF20791"/>
    </source>
</evidence>
<dbReference type="Pfam" id="PF01643">
    <property type="entry name" value="Acyl-ACP_TE"/>
    <property type="match status" value="1"/>
</dbReference>
<dbReference type="GO" id="GO:0006633">
    <property type="term" value="P:fatty acid biosynthetic process"/>
    <property type="evidence" value="ECO:0007669"/>
    <property type="project" value="InterPro"/>
</dbReference>
<dbReference type="Pfam" id="PF20791">
    <property type="entry name" value="Acyl-ACP_TE_C"/>
    <property type="match status" value="1"/>
</dbReference>
<gene>
    <name evidence="3" type="ORF">SAMN02745823_03036</name>
</gene>
<proteinExistence type="predicted"/>
<dbReference type="STRING" id="1123282.SAMN02745823_03036"/>
<dbReference type="SUPFAM" id="SSF54637">
    <property type="entry name" value="Thioesterase/thiol ester dehydrase-isomerase"/>
    <property type="match status" value="2"/>
</dbReference>
<dbReference type="InterPro" id="IPR029069">
    <property type="entry name" value="HotDog_dom_sf"/>
</dbReference>
<keyword evidence="4" id="KW-1185">Reference proteome</keyword>
<dbReference type="GO" id="GO:0016790">
    <property type="term" value="F:thiolester hydrolase activity"/>
    <property type="evidence" value="ECO:0007669"/>
    <property type="project" value="InterPro"/>
</dbReference>
<protein>
    <submittedName>
        <fullName evidence="3">Acyl-ACP thioesterase</fullName>
    </submittedName>
</protein>
<feature type="domain" description="Acyl-ACP thioesterase-like C-terminal" evidence="2">
    <location>
        <begin position="155"/>
        <end position="203"/>
    </location>
</feature>
<evidence type="ECO:0000313" key="3">
    <source>
        <dbReference type="EMBL" id="SHI17684.1"/>
    </source>
</evidence>
<dbReference type="InterPro" id="IPR002864">
    <property type="entry name" value="Acyl-ACP_thioesterase_NHD"/>
</dbReference>
<dbReference type="InterPro" id="IPR049427">
    <property type="entry name" value="Acyl-ACP_TE_C"/>
</dbReference>
<name>A0A1M5Z0M2_9FIRM</name>
<evidence type="ECO:0000259" key="1">
    <source>
        <dbReference type="Pfam" id="PF01643"/>
    </source>
</evidence>
<dbReference type="EMBL" id="FQXV01000012">
    <property type="protein sequence ID" value="SHI17684.1"/>
    <property type="molecule type" value="Genomic_DNA"/>
</dbReference>
<sequence>MYATHGRVGASGTGMDGLLKLSAALDMIQDCSLHWMESEPVFRDFLTAHNAAMLLVSRQVDAVRWPVYGERVTAETRVYECRSFFGYRNTVLYGEDGGRCVLTWSAGAFVDRDSGKMVRVPPEVLDSVVLDEKIDMEYLDKKIALPDIAWRLLEAVPVRRGDIDFNRHMNNARYAEAALELLPEDMAPDRLRIEYKAPARPGALLYPRTGEAPDGRRYVLLSDAAGHPYAVMEFSKRPGKKT</sequence>
<feature type="domain" description="Acyl-ACP thioesterase N-terminal hotdog" evidence="1">
    <location>
        <begin position="13"/>
        <end position="126"/>
    </location>
</feature>
<reference evidence="3 4" key="1">
    <citation type="submission" date="2016-11" db="EMBL/GenBank/DDBJ databases">
        <authorList>
            <person name="Jaros S."/>
            <person name="Januszkiewicz K."/>
            <person name="Wedrychowicz H."/>
        </authorList>
    </citation>
    <scope>NUCLEOTIDE SEQUENCE [LARGE SCALE GENOMIC DNA]</scope>
    <source>
        <strain evidence="3 4">DSM 10068</strain>
    </source>
</reference>